<dbReference type="EMBL" id="CP108195">
    <property type="protein sequence ID" value="WTS11486.1"/>
    <property type="molecule type" value="Genomic_DNA"/>
</dbReference>
<sequence length="97" mass="10435">MHNADAAQYVVEGVAGERFPGGGRGEIADAGPGVQRDCAIAQFGDDVVERRSERGDGTRVCDEVDTERAGELLVRGTDRRVEELPGVAGQFEDSEDW</sequence>
<name>A0AAU1U0X1_9ACTN</name>
<organism evidence="1">
    <name type="scientific">Streptomyces sp. NBC_00119</name>
    <dbReference type="NCBI Taxonomy" id="2975659"/>
    <lineage>
        <taxon>Bacteria</taxon>
        <taxon>Bacillati</taxon>
        <taxon>Actinomycetota</taxon>
        <taxon>Actinomycetes</taxon>
        <taxon>Kitasatosporales</taxon>
        <taxon>Streptomycetaceae</taxon>
        <taxon>Streptomyces</taxon>
    </lineage>
</organism>
<protein>
    <submittedName>
        <fullName evidence="1">Uncharacterized protein</fullName>
    </submittedName>
</protein>
<gene>
    <name evidence="1" type="ORF">OHU69_10720</name>
</gene>
<evidence type="ECO:0000313" key="1">
    <source>
        <dbReference type="EMBL" id="WTS11486.1"/>
    </source>
</evidence>
<dbReference type="AlphaFoldDB" id="A0AAU1U0X1"/>
<accession>A0AAU1U0X1</accession>
<reference evidence="1" key="1">
    <citation type="submission" date="2022-10" db="EMBL/GenBank/DDBJ databases">
        <title>The complete genomes of actinobacterial strains from the NBC collection.</title>
        <authorList>
            <person name="Joergensen T.S."/>
            <person name="Alvarez Arevalo M."/>
            <person name="Sterndorff E.B."/>
            <person name="Faurdal D."/>
            <person name="Vuksanovic O."/>
            <person name="Mourched A.-S."/>
            <person name="Charusanti P."/>
            <person name="Shaw S."/>
            <person name="Blin K."/>
            <person name="Weber T."/>
        </authorList>
    </citation>
    <scope>NUCLEOTIDE SEQUENCE</scope>
    <source>
        <strain evidence="1">NBC_00119</strain>
    </source>
</reference>
<proteinExistence type="predicted"/>